<name>A0A1B8AQC0_FUSPO</name>
<evidence type="ECO:0000256" key="1">
    <source>
        <dbReference type="ARBA" id="ARBA00022737"/>
    </source>
</evidence>
<feature type="transmembrane region" description="Helical" evidence="4">
    <location>
        <begin position="108"/>
        <end position="130"/>
    </location>
</feature>
<organism evidence="6 7">
    <name type="scientific">Fusarium poae</name>
    <dbReference type="NCBI Taxonomy" id="36050"/>
    <lineage>
        <taxon>Eukaryota</taxon>
        <taxon>Fungi</taxon>
        <taxon>Dikarya</taxon>
        <taxon>Ascomycota</taxon>
        <taxon>Pezizomycotina</taxon>
        <taxon>Sordariomycetes</taxon>
        <taxon>Hypocreomycetidae</taxon>
        <taxon>Hypocreales</taxon>
        <taxon>Nectriaceae</taxon>
        <taxon>Fusarium</taxon>
    </lineage>
</organism>
<dbReference type="PANTHER" id="PTHR10039:SF5">
    <property type="entry name" value="NACHT DOMAIN-CONTAINING PROTEIN"/>
    <property type="match status" value="1"/>
</dbReference>
<dbReference type="PANTHER" id="PTHR10039">
    <property type="entry name" value="AMELOGENIN"/>
    <property type="match status" value="1"/>
</dbReference>
<dbReference type="Gene3D" id="1.25.40.20">
    <property type="entry name" value="Ankyrin repeat-containing domain"/>
    <property type="match status" value="1"/>
</dbReference>
<dbReference type="PROSITE" id="PS50297">
    <property type="entry name" value="ANK_REP_REGION"/>
    <property type="match status" value="1"/>
</dbReference>
<dbReference type="Proteomes" id="UP000091967">
    <property type="component" value="Unassembled WGS sequence"/>
</dbReference>
<keyword evidence="7" id="KW-1185">Reference proteome</keyword>
<dbReference type="InterPro" id="IPR056884">
    <property type="entry name" value="NPHP3-like_N"/>
</dbReference>
<protein>
    <recommendedName>
        <fullName evidence="5">Nephrocystin 3-like N-terminal domain-containing protein</fullName>
    </recommendedName>
</protein>
<feature type="region of interest" description="Disordered" evidence="3">
    <location>
        <begin position="1"/>
        <end position="21"/>
    </location>
</feature>
<keyword evidence="4" id="KW-0472">Membrane</keyword>
<dbReference type="STRING" id="36050.A0A1B8AQC0"/>
<dbReference type="AlphaFoldDB" id="A0A1B8AQC0"/>
<gene>
    <name evidence="6" type="ORF">FPOA_09019</name>
</gene>
<feature type="compositionally biased region" description="Polar residues" evidence="3">
    <location>
        <begin position="1"/>
        <end position="14"/>
    </location>
</feature>
<keyword evidence="4" id="KW-0812">Transmembrane</keyword>
<dbReference type="OMA" id="FEGCGAL"/>
<dbReference type="SUPFAM" id="SSF48403">
    <property type="entry name" value="Ankyrin repeat"/>
    <property type="match status" value="1"/>
</dbReference>
<keyword evidence="2" id="KW-0040">ANK repeat</keyword>
<sequence>MENCLQRDSQTTPVSPAEVSEKPRKFGLTQVYPDPKDVTATEEKEIDIFVLHGLDARCDKTFIAWKVDGDKTSGDVHWLSDTNMLPMQVPEARILTYDWNADYDKLEIPIIFIASCFGGVLLSAALVGALESQHHWFKRRRQIYDSCVGLAFLGTPFRGSWDTGTEVARLRIEAARRADPDKNIQYSMELVQYLKEGTRDVPSPLDDLMRRFQESMKNPKFRIPEVSLYETQPAQNAGPLSRLSLEDRENQTTIDRNGQGIVVSQRSATLGGGDRSAQPMRHNMMHKYNSPDNPAFQSLCVRLKDFVKDAEATIESRNRERLNEMQAPTRNEIQPWLERLSFPNMNHRYLELKQTMLTPGTCEWLFTHEKYLAWECNDCEDPILLIEGKAGSGKSTLMYKAVSRAEAMHQDSKSICLSYFFDAAKGEGSPTQIASQGLYRSLLYQMLEKINLSSDVMALVREWIPSTDKVDDVVVLRDRISRLLATIRGRTVRLFIDAIDECGKGQDGGMDDAVDMLEYIQGLQGNESQVLVLFSIRDRAQYGSCLSGPAIDIGQHNQRDISIFLSDNLAYSQDSIVRQQIIRTLLRRSSNVFLWAKLVVKNLNLKTEAGLTNEELRQEVERLPKRLESLYEDLLDRLIPQYRSDALTLLRLVQVRMRPLDVLEMRSAMEIATHSYDSSPERIRSEEAFEAHIQNICRGFIEIQVSEDPYSIPHSWDIVGAQLGQDHDELCEMPEEDEWTPPPPRRLVQFTHESVRDFLDKHVGGEVDITSCANSSAPYAHFEVSKLCMKTVGDAKKDAPFFGYASHFWTIHARYANETIDGNYQPLDFVTKCSWKTKGIISRYKEHANEPYSLYHLKTTDISNTVWLDDKATMLMLLAFEGCGALITKHSDCCTRKDCCEDESTIRDAFALALLRGWKAAVLAVLDLAQRRSIQLDPTINPHFTNGICPLQRCCSRNQYEILESILNIGWDTRNSAARVSFCEGVLRGHTRIVKLFLESAEDSGVELLSWQSAQGYTALHFAAFAGRWRIFEMLLDSLGDAQPDLLDVRSIKGETVLDMAERGKRKHEMRRDSEQIVETIREILD</sequence>
<dbReference type="Pfam" id="PF00023">
    <property type="entry name" value="Ank"/>
    <property type="match status" value="1"/>
</dbReference>
<dbReference type="PROSITE" id="PS50088">
    <property type="entry name" value="ANK_REPEAT"/>
    <property type="match status" value="1"/>
</dbReference>
<dbReference type="SUPFAM" id="SSF52540">
    <property type="entry name" value="P-loop containing nucleoside triphosphate hydrolases"/>
    <property type="match status" value="1"/>
</dbReference>
<proteinExistence type="predicted"/>
<evidence type="ECO:0000256" key="4">
    <source>
        <dbReference type="SAM" id="Phobius"/>
    </source>
</evidence>
<feature type="domain" description="Nephrocystin 3-like N-terminal" evidence="5">
    <location>
        <begin position="360"/>
        <end position="524"/>
    </location>
</feature>
<reference evidence="6 7" key="1">
    <citation type="submission" date="2016-06" db="EMBL/GenBank/DDBJ databases">
        <title>Living apart together: crosstalk between the core and supernumerary genomes in a fungal plant pathogen.</title>
        <authorList>
            <person name="Vanheule A."/>
            <person name="Audenaert K."/>
            <person name="Warris S."/>
            <person name="Van De Geest H."/>
            <person name="Schijlen E."/>
            <person name="Hofte M."/>
            <person name="De Saeger S."/>
            <person name="Haesaert G."/>
            <person name="Waalwijk C."/>
            <person name="Van Der Lee T."/>
        </authorList>
    </citation>
    <scope>NUCLEOTIDE SEQUENCE [LARGE SCALE GENOMIC DNA]</scope>
    <source>
        <strain evidence="6 7">2516</strain>
    </source>
</reference>
<dbReference type="InterPro" id="IPR002110">
    <property type="entry name" value="Ankyrin_rpt"/>
</dbReference>
<dbReference type="Gene3D" id="3.40.50.300">
    <property type="entry name" value="P-loop containing nucleotide triphosphate hydrolases"/>
    <property type="match status" value="1"/>
</dbReference>
<evidence type="ECO:0000259" key="5">
    <source>
        <dbReference type="Pfam" id="PF24883"/>
    </source>
</evidence>
<evidence type="ECO:0000313" key="7">
    <source>
        <dbReference type="Proteomes" id="UP000091967"/>
    </source>
</evidence>
<keyword evidence="4" id="KW-1133">Transmembrane helix</keyword>
<dbReference type="InterPro" id="IPR027417">
    <property type="entry name" value="P-loop_NTPase"/>
</dbReference>
<evidence type="ECO:0000313" key="6">
    <source>
        <dbReference type="EMBL" id="OBS22687.1"/>
    </source>
</evidence>
<accession>A0A1B8AQC0</accession>
<evidence type="ECO:0000256" key="2">
    <source>
        <dbReference type="PROSITE-ProRule" id="PRU00023"/>
    </source>
</evidence>
<dbReference type="EMBL" id="LYXU01000003">
    <property type="protein sequence ID" value="OBS22687.1"/>
    <property type="molecule type" value="Genomic_DNA"/>
</dbReference>
<evidence type="ECO:0000256" key="3">
    <source>
        <dbReference type="SAM" id="MobiDB-lite"/>
    </source>
</evidence>
<comment type="caution">
    <text evidence="6">The sequence shown here is derived from an EMBL/GenBank/DDBJ whole genome shotgun (WGS) entry which is preliminary data.</text>
</comment>
<dbReference type="Pfam" id="PF24883">
    <property type="entry name" value="NPHP3_N"/>
    <property type="match status" value="1"/>
</dbReference>
<dbReference type="InterPro" id="IPR036770">
    <property type="entry name" value="Ankyrin_rpt-contain_sf"/>
</dbReference>
<keyword evidence="1" id="KW-0677">Repeat</keyword>
<feature type="repeat" description="ANK" evidence="2">
    <location>
        <begin position="1015"/>
        <end position="1037"/>
    </location>
</feature>